<dbReference type="EMBL" id="AP022869">
    <property type="protein sequence ID" value="BCB72559.1"/>
    <property type="molecule type" value="Genomic_DNA"/>
</dbReference>
<evidence type="ECO:0000313" key="1">
    <source>
        <dbReference type="EMBL" id="BCB72559.1"/>
    </source>
</evidence>
<accession>A0A6F8XF86</accession>
<dbReference type="Proteomes" id="UP000501053">
    <property type="component" value="Chromosome"/>
</dbReference>
<organism evidence="1 2">
    <name type="scientific">Vreelandella aquamarina</name>
    <dbReference type="NCBI Taxonomy" id="77097"/>
    <lineage>
        <taxon>Bacteria</taxon>
        <taxon>Pseudomonadati</taxon>
        <taxon>Pseudomonadota</taxon>
        <taxon>Gammaproteobacteria</taxon>
        <taxon>Oceanospirillales</taxon>
        <taxon>Halomonadaceae</taxon>
        <taxon>Vreelandella</taxon>
    </lineage>
</organism>
<dbReference type="AlphaFoldDB" id="A0A6F8XF86"/>
<name>A0A6F8XF86_9GAMM</name>
<reference evidence="1 2" key="1">
    <citation type="submission" date="2020-03" db="EMBL/GenBank/DDBJ databases">
        <title>Complete Genome Sequence of Halomonas meridiana strain Eplume2, isolated from hydrothermal-plume in the north east Pacific Ocean.</title>
        <authorList>
            <person name="Kurihara Y."/>
            <person name="Kawai S."/>
            <person name="Sakai A."/>
            <person name="Galipon J."/>
            <person name="Arakawa K."/>
        </authorList>
    </citation>
    <scope>NUCLEOTIDE SEQUENCE [LARGE SCALE GENOMIC DNA]</scope>
    <source>
        <strain evidence="1 2">Eplume2</strain>
    </source>
</reference>
<protein>
    <submittedName>
        <fullName evidence="1">Uncharacterized protein</fullName>
    </submittedName>
</protein>
<dbReference type="RefSeq" id="WP_172515298.1">
    <property type="nucleotide sequence ID" value="NZ_AP022869.1"/>
</dbReference>
<sequence length="55" mass="6114">MSALYALGERVVIRDCEWIVRRADPSDDGGYVLTVEGLSELVSGKSARFLIKLEE</sequence>
<proteinExistence type="predicted"/>
<evidence type="ECO:0000313" key="2">
    <source>
        <dbReference type="Proteomes" id="UP000501053"/>
    </source>
</evidence>
<keyword evidence="2" id="KW-1185">Reference proteome</keyword>
<gene>
    <name evidence="1" type="ORF">HMEPL2_29100</name>
</gene>